<dbReference type="eggNOG" id="ENOG502TID1">
    <property type="taxonomic scope" value="Eukaryota"/>
</dbReference>
<dbReference type="InParanoid" id="B6VQ70"/>
<dbReference type="Bgee" id="WBGene00012217">
    <property type="expression patterns" value="Expressed in adult organism and 2 other cell types or tissues"/>
</dbReference>
<dbReference type="AGR" id="WB:WBGene00012217"/>
<evidence type="ECO:0000313" key="2">
    <source>
        <dbReference type="Proteomes" id="UP000001940"/>
    </source>
</evidence>
<dbReference type="HOGENOM" id="CLU_1138899_0_0_1"/>
<dbReference type="CTD" id="189130"/>
<dbReference type="EMBL" id="BX284606">
    <property type="protein sequence ID" value="CAR97852.1"/>
    <property type="molecule type" value="Genomic_DNA"/>
</dbReference>
<dbReference type="KEGG" id="cel:CELE_W02H3.1"/>
<dbReference type="ExpressionAtlas" id="B6VQ70">
    <property type="expression patterns" value="baseline and differential"/>
</dbReference>
<dbReference type="OrthoDB" id="5841434at2759"/>
<dbReference type="GeneID" id="189130"/>
<sequence length="244" mass="27991">MNVLQKFIDETFDMRTGLGEMKVAEAIFLQAVDFASQTFAHSSYKNDRISLKKIMSLAYKGQNIIKMCVHLPRNSNAGKYAYDLSQVAHEIDILVFSLDDAKDRNFMSGYPRRTTLTRLCPEDYEMKEGIAVLNDEVVSAINNPSVVQLLEHDISLLTLFGTSECRLNKQIKSLAYALDETKNRLTDKLEKELTEWNSLAYDAKEVRLRAIKQIDFHEILKADVTLKRYTLYLTTQISELMTTE</sequence>
<dbReference type="AlphaFoldDB" id="B6VQ70"/>
<gene>
    <name evidence="1" type="ORF">CELE_W02H3.1</name>
    <name evidence="1 3" type="ORF">W02H3.1</name>
</gene>
<dbReference type="Proteomes" id="UP000001940">
    <property type="component" value="Chromosome X"/>
</dbReference>
<evidence type="ECO:0000313" key="1">
    <source>
        <dbReference type="EMBL" id="CAR97852.1"/>
    </source>
</evidence>
<dbReference type="PaxDb" id="6239-W02H3.1a"/>
<name>B6VQ70_CAEEL</name>
<dbReference type="WormBase" id="W02H3.1a">
    <property type="protein sequence ID" value="CE43205"/>
    <property type="gene ID" value="WBGene00012217"/>
</dbReference>
<accession>B6VQ70</accession>
<keyword evidence="2" id="KW-1185">Reference proteome</keyword>
<evidence type="ECO:0000313" key="3">
    <source>
        <dbReference type="WormBase" id="W02H3.1a"/>
    </source>
</evidence>
<organism evidence="1 2">
    <name type="scientific">Caenorhabditis elegans</name>
    <dbReference type="NCBI Taxonomy" id="6239"/>
    <lineage>
        <taxon>Eukaryota</taxon>
        <taxon>Metazoa</taxon>
        <taxon>Ecdysozoa</taxon>
        <taxon>Nematoda</taxon>
        <taxon>Chromadorea</taxon>
        <taxon>Rhabditida</taxon>
        <taxon>Rhabditina</taxon>
        <taxon>Rhabditomorpha</taxon>
        <taxon>Rhabditoidea</taxon>
        <taxon>Rhabditidae</taxon>
        <taxon>Peloderinae</taxon>
        <taxon>Caenorhabditis</taxon>
    </lineage>
</organism>
<proteinExistence type="predicted"/>
<dbReference type="FunCoup" id="B6VQ70">
    <property type="interactions" value="206"/>
</dbReference>
<protein>
    <submittedName>
        <fullName evidence="1">AbiV family abortive infection protein</fullName>
    </submittedName>
</protein>
<dbReference type="RefSeq" id="NP_001257134.1">
    <property type="nucleotide sequence ID" value="NM_001270205.1"/>
</dbReference>
<reference evidence="1 2" key="1">
    <citation type="journal article" date="1998" name="Science">
        <title>Genome sequence of the nematode C. elegans: a platform for investigating biology.</title>
        <authorList>
            <consortium name="The C. elegans sequencing consortium"/>
            <person name="Sulson J.E."/>
            <person name="Waterston R."/>
        </authorList>
    </citation>
    <scope>NUCLEOTIDE SEQUENCE [LARGE SCALE GENOMIC DNA]</scope>
    <source>
        <strain evidence="1 2">Bristol N2</strain>
    </source>
</reference>